<dbReference type="SUPFAM" id="SSF55424">
    <property type="entry name" value="FAD/NAD-linked reductases, dimerisation (C-terminal) domain"/>
    <property type="match status" value="1"/>
</dbReference>
<keyword evidence="3" id="KW-0560">Oxidoreductase</keyword>
<keyword evidence="5" id="KW-0676">Redox-active center</keyword>
<dbReference type="Pfam" id="PF02852">
    <property type="entry name" value="Pyr_redox_dim"/>
    <property type="match status" value="1"/>
</dbReference>
<evidence type="ECO:0000256" key="4">
    <source>
        <dbReference type="ARBA" id="ARBA00023157"/>
    </source>
</evidence>
<dbReference type="GO" id="GO:0050660">
    <property type="term" value="F:flavin adenine dinucleotide binding"/>
    <property type="evidence" value="ECO:0007669"/>
    <property type="project" value="InterPro"/>
</dbReference>
<protein>
    <submittedName>
        <fullName evidence="7">Thioredoxin reductase 1 (inferred by orthology to a C. elegans protein)</fullName>
    </submittedName>
</protein>
<dbReference type="Gene3D" id="3.30.390.30">
    <property type="match status" value="1"/>
</dbReference>
<dbReference type="GO" id="GO:0004362">
    <property type="term" value="F:glutathione-disulfide reductase (NADPH) activity"/>
    <property type="evidence" value="ECO:0007669"/>
    <property type="project" value="TreeGrafter"/>
</dbReference>
<evidence type="ECO:0000256" key="5">
    <source>
        <dbReference type="ARBA" id="ARBA00023284"/>
    </source>
</evidence>
<comment type="cofactor">
    <cofactor evidence="1">
        <name>FAD</name>
        <dbReference type="ChEBI" id="CHEBI:57692"/>
    </cofactor>
</comment>
<dbReference type="WBParaSite" id="ASIM_0000571301-mRNA-1">
    <property type="protein sequence ID" value="ASIM_0000571301-mRNA-1"/>
    <property type="gene ID" value="ASIM_0000571301"/>
</dbReference>
<dbReference type="InterPro" id="IPR004099">
    <property type="entry name" value="Pyr_nucl-diS_OxRdtase_dimer"/>
</dbReference>
<dbReference type="InterPro" id="IPR046952">
    <property type="entry name" value="GSHR/TRXR-like"/>
</dbReference>
<evidence type="ECO:0000256" key="2">
    <source>
        <dbReference type="ARBA" id="ARBA00007532"/>
    </source>
</evidence>
<keyword evidence="4" id="KW-1015">Disulfide bond</keyword>
<sequence>LFIRIKEHDFIKDLVVGYHILAPNAGEITQGFGIALKLKGKKADFDRLIGIHPTVAENFTTLTTLKEEGQELKATGC</sequence>
<organism evidence="7">
    <name type="scientific">Anisakis simplex</name>
    <name type="common">Herring worm</name>
    <dbReference type="NCBI Taxonomy" id="6269"/>
    <lineage>
        <taxon>Eukaryota</taxon>
        <taxon>Metazoa</taxon>
        <taxon>Ecdysozoa</taxon>
        <taxon>Nematoda</taxon>
        <taxon>Chromadorea</taxon>
        <taxon>Rhabditida</taxon>
        <taxon>Spirurina</taxon>
        <taxon>Ascaridomorpha</taxon>
        <taxon>Ascaridoidea</taxon>
        <taxon>Anisakidae</taxon>
        <taxon>Anisakis</taxon>
        <taxon>Anisakis simplex complex</taxon>
    </lineage>
</organism>
<dbReference type="GO" id="GO:0005829">
    <property type="term" value="C:cytosol"/>
    <property type="evidence" value="ECO:0007669"/>
    <property type="project" value="TreeGrafter"/>
</dbReference>
<name>A0A0M3JDM5_ANISI</name>
<dbReference type="PANTHER" id="PTHR42737">
    <property type="entry name" value="GLUTATHIONE REDUCTASE"/>
    <property type="match status" value="1"/>
</dbReference>
<dbReference type="AlphaFoldDB" id="A0A0M3JDM5"/>
<feature type="domain" description="Pyridine nucleotide-disulphide oxidoreductase dimerisation" evidence="6">
    <location>
        <begin position="13"/>
        <end position="61"/>
    </location>
</feature>
<comment type="similarity">
    <text evidence="2">Belongs to the class-I pyridine nucleotide-disulfide oxidoreductase family.</text>
</comment>
<evidence type="ECO:0000313" key="7">
    <source>
        <dbReference type="WBParaSite" id="ASIM_0000571301-mRNA-1"/>
    </source>
</evidence>
<proteinExistence type="inferred from homology"/>
<dbReference type="GO" id="GO:0034599">
    <property type="term" value="P:cellular response to oxidative stress"/>
    <property type="evidence" value="ECO:0007669"/>
    <property type="project" value="TreeGrafter"/>
</dbReference>
<accession>A0A0M3JDM5</accession>
<reference evidence="7" key="1">
    <citation type="submission" date="2017-02" db="UniProtKB">
        <authorList>
            <consortium name="WormBaseParasite"/>
        </authorList>
    </citation>
    <scope>IDENTIFICATION</scope>
</reference>
<evidence type="ECO:0000256" key="1">
    <source>
        <dbReference type="ARBA" id="ARBA00001974"/>
    </source>
</evidence>
<evidence type="ECO:0000259" key="6">
    <source>
        <dbReference type="Pfam" id="PF02852"/>
    </source>
</evidence>
<dbReference type="PRINTS" id="PR00411">
    <property type="entry name" value="PNDRDTASEI"/>
</dbReference>
<dbReference type="GO" id="GO:0006749">
    <property type="term" value="P:glutathione metabolic process"/>
    <property type="evidence" value="ECO:0007669"/>
    <property type="project" value="TreeGrafter"/>
</dbReference>
<dbReference type="GO" id="GO:0045454">
    <property type="term" value="P:cell redox homeostasis"/>
    <property type="evidence" value="ECO:0007669"/>
    <property type="project" value="InterPro"/>
</dbReference>
<dbReference type="PANTHER" id="PTHR42737:SF2">
    <property type="entry name" value="GLUTATHIONE REDUCTASE"/>
    <property type="match status" value="1"/>
</dbReference>
<dbReference type="InterPro" id="IPR016156">
    <property type="entry name" value="FAD/NAD-linked_Rdtase_dimer_sf"/>
</dbReference>
<evidence type="ECO:0000256" key="3">
    <source>
        <dbReference type="ARBA" id="ARBA00023002"/>
    </source>
</evidence>
<dbReference type="GO" id="GO:0005739">
    <property type="term" value="C:mitochondrion"/>
    <property type="evidence" value="ECO:0007669"/>
    <property type="project" value="TreeGrafter"/>
</dbReference>